<proteinExistence type="predicted"/>
<name>A0AAD4TH31_9MAGN</name>
<sequence length="161" mass="18292">MSNISVQLVPTREHTLRMACRSTWTNDLSIEADGRNIDLPDGRNIDLPEKQKLFVMKHQHDRYKNEKAKIGSTKDHGVSQNITPCLHILRNLACSAANESQAVSLQISGKPMPSKVMKRVWRKILNHKLKGFYLDTVSRKGIPFIDTRLTFNTPRDTVSLA</sequence>
<dbReference type="AlphaFoldDB" id="A0AAD4TH31"/>
<evidence type="ECO:0000313" key="1">
    <source>
        <dbReference type="EMBL" id="KAI3955860.1"/>
    </source>
</evidence>
<accession>A0AAD4TH31</accession>
<dbReference type="EMBL" id="JAJJMB010001716">
    <property type="protein sequence ID" value="KAI3955860.1"/>
    <property type="molecule type" value="Genomic_DNA"/>
</dbReference>
<protein>
    <submittedName>
        <fullName evidence="1">Uncharacterized protein</fullName>
    </submittedName>
</protein>
<evidence type="ECO:0000313" key="2">
    <source>
        <dbReference type="Proteomes" id="UP001202328"/>
    </source>
</evidence>
<organism evidence="1 2">
    <name type="scientific">Papaver atlanticum</name>
    <dbReference type="NCBI Taxonomy" id="357466"/>
    <lineage>
        <taxon>Eukaryota</taxon>
        <taxon>Viridiplantae</taxon>
        <taxon>Streptophyta</taxon>
        <taxon>Embryophyta</taxon>
        <taxon>Tracheophyta</taxon>
        <taxon>Spermatophyta</taxon>
        <taxon>Magnoliopsida</taxon>
        <taxon>Ranunculales</taxon>
        <taxon>Papaveraceae</taxon>
        <taxon>Papaveroideae</taxon>
        <taxon>Papaver</taxon>
    </lineage>
</organism>
<gene>
    <name evidence="1" type="ORF">MKW98_006220</name>
</gene>
<dbReference type="Proteomes" id="UP001202328">
    <property type="component" value="Unassembled WGS sequence"/>
</dbReference>
<reference evidence="1" key="1">
    <citation type="submission" date="2022-04" db="EMBL/GenBank/DDBJ databases">
        <title>A functionally conserved STORR gene fusion in Papaver species that diverged 16.8 million years ago.</title>
        <authorList>
            <person name="Catania T."/>
        </authorList>
    </citation>
    <scope>NUCLEOTIDE SEQUENCE</scope>
    <source>
        <strain evidence="1">S-188037</strain>
    </source>
</reference>
<comment type="caution">
    <text evidence="1">The sequence shown here is derived from an EMBL/GenBank/DDBJ whole genome shotgun (WGS) entry which is preliminary data.</text>
</comment>
<keyword evidence="2" id="KW-1185">Reference proteome</keyword>